<gene>
    <name evidence="6" type="ORF">HH216_14545</name>
</gene>
<dbReference type="AlphaFoldDB" id="A0A7L5DV74"/>
<dbReference type="SUPFAM" id="SSF55874">
    <property type="entry name" value="ATPase domain of HSP90 chaperone/DNA topoisomerase II/histidine kinase"/>
    <property type="match status" value="1"/>
</dbReference>
<dbReference type="InterPro" id="IPR013783">
    <property type="entry name" value="Ig-like_fold"/>
</dbReference>
<keyword evidence="4" id="KW-0472">Membrane</keyword>
<dbReference type="Gene3D" id="1.10.287.130">
    <property type="match status" value="1"/>
</dbReference>
<evidence type="ECO:0000313" key="7">
    <source>
        <dbReference type="Proteomes" id="UP000501128"/>
    </source>
</evidence>
<dbReference type="SMART" id="SM00387">
    <property type="entry name" value="HATPase_c"/>
    <property type="match status" value="1"/>
</dbReference>
<evidence type="ECO:0000256" key="1">
    <source>
        <dbReference type="ARBA" id="ARBA00000085"/>
    </source>
</evidence>
<dbReference type="KEGG" id="srho:HH216_14545"/>
<dbReference type="Gene3D" id="2.60.40.10">
    <property type="entry name" value="Immunoglobulins"/>
    <property type="match status" value="1"/>
</dbReference>
<dbReference type="EC" id="2.7.13.3" evidence="2"/>
<dbReference type="Proteomes" id="UP000501128">
    <property type="component" value="Chromosome"/>
</dbReference>
<dbReference type="GO" id="GO:0000155">
    <property type="term" value="F:phosphorelay sensor kinase activity"/>
    <property type="evidence" value="ECO:0007669"/>
    <property type="project" value="InterPro"/>
</dbReference>
<evidence type="ECO:0000259" key="5">
    <source>
        <dbReference type="PROSITE" id="PS50109"/>
    </source>
</evidence>
<sequence>MAPGTYVFRVKASNNDGLYNQQGASIQLTVLPPWWRAPWAYILYAILAALVVWALVRYRSRQLRKANQLLERNVALRTEEVIRQKLEIETQRNNLADTLTELRDTQHQLIQREKLASLGELTAGIAHEIQNPLNFVNNFSDLSVDVVTELEDEQKRQQRDADLENELLDTLKQNLQKISHHGNRASSIVQGMLEHSRMGSGERYPVDLNALVDEYIRLAYYGQRVRNPLFTCALVQKLQPDLGKVDLVGQDISRVLLNLFNNAFYAVNQRLKQANDDFKPTVTVQTRIVDKAVEIQVSDNGTGISDTMQQKIFQPFFTTKPSGEGTGLGLSLSYDIIKAHGGSLTVESREGEGCTFIIRLPNGG</sequence>
<evidence type="ECO:0000256" key="4">
    <source>
        <dbReference type="SAM" id="Phobius"/>
    </source>
</evidence>
<dbReference type="PRINTS" id="PR00344">
    <property type="entry name" value="BCTRLSENSOR"/>
</dbReference>
<feature type="domain" description="Histidine kinase" evidence="5">
    <location>
        <begin position="124"/>
        <end position="364"/>
    </location>
</feature>
<protein>
    <recommendedName>
        <fullName evidence="2">histidine kinase</fullName>
        <ecNumber evidence="2">2.7.13.3</ecNumber>
    </recommendedName>
</protein>
<dbReference type="PROSITE" id="PS50109">
    <property type="entry name" value="HIS_KIN"/>
    <property type="match status" value="1"/>
</dbReference>
<name>A0A7L5DV74_9BACT</name>
<dbReference type="Pfam" id="PF00512">
    <property type="entry name" value="HisKA"/>
    <property type="match status" value="1"/>
</dbReference>
<dbReference type="Pfam" id="PF02518">
    <property type="entry name" value="HATPase_c"/>
    <property type="match status" value="1"/>
</dbReference>
<dbReference type="InterPro" id="IPR036097">
    <property type="entry name" value="HisK_dim/P_sf"/>
</dbReference>
<dbReference type="SUPFAM" id="SSF47384">
    <property type="entry name" value="Homodimeric domain of signal transducing histidine kinase"/>
    <property type="match status" value="1"/>
</dbReference>
<dbReference type="Gene3D" id="3.30.565.10">
    <property type="entry name" value="Histidine kinase-like ATPase, C-terminal domain"/>
    <property type="match status" value="1"/>
</dbReference>
<reference evidence="6 7" key="1">
    <citation type="submission" date="2020-04" db="EMBL/GenBank/DDBJ databases">
        <title>Genome sequencing of novel species.</title>
        <authorList>
            <person name="Heo J."/>
            <person name="Kim S.-J."/>
            <person name="Kim J.-S."/>
            <person name="Hong S.-B."/>
            <person name="Kwon S.-W."/>
        </authorList>
    </citation>
    <scope>NUCLEOTIDE SEQUENCE [LARGE SCALE GENOMIC DNA]</scope>
    <source>
        <strain evidence="6 7">CJU-R4</strain>
    </source>
</reference>
<dbReference type="InterPro" id="IPR005467">
    <property type="entry name" value="His_kinase_dom"/>
</dbReference>
<proteinExistence type="predicted"/>
<dbReference type="InterPro" id="IPR036890">
    <property type="entry name" value="HATPase_C_sf"/>
</dbReference>
<keyword evidence="7" id="KW-1185">Reference proteome</keyword>
<keyword evidence="3" id="KW-0597">Phosphoprotein</keyword>
<dbReference type="CDD" id="cd00082">
    <property type="entry name" value="HisKA"/>
    <property type="match status" value="1"/>
</dbReference>
<dbReference type="InterPro" id="IPR003594">
    <property type="entry name" value="HATPase_dom"/>
</dbReference>
<comment type="catalytic activity">
    <reaction evidence="1">
        <text>ATP + protein L-histidine = ADP + protein N-phospho-L-histidine.</text>
        <dbReference type="EC" id="2.7.13.3"/>
    </reaction>
</comment>
<dbReference type="SMART" id="SM00388">
    <property type="entry name" value="HisKA"/>
    <property type="match status" value="1"/>
</dbReference>
<dbReference type="PANTHER" id="PTHR43065">
    <property type="entry name" value="SENSOR HISTIDINE KINASE"/>
    <property type="match status" value="1"/>
</dbReference>
<evidence type="ECO:0000256" key="2">
    <source>
        <dbReference type="ARBA" id="ARBA00012438"/>
    </source>
</evidence>
<accession>A0A7L5DV74</accession>
<keyword evidence="4" id="KW-1133">Transmembrane helix</keyword>
<dbReference type="PANTHER" id="PTHR43065:SF42">
    <property type="entry name" value="TWO-COMPONENT SENSOR PPRA"/>
    <property type="match status" value="1"/>
</dbReference>
<keyword evidence="4" id="KW-0812">Transmembrane</keyword>
<dbReference type="InterPro" id="IPR003661">
    <property type="entry name" value="HisK_dim/P_dom"/>
</dbReference>
<feature type="transmembrane region" description="Helical" evidence="4">
    <location>
        <begin position="38"/>
        <end position="56"/>
    </location>
</feature>
<dbReference type="InterPro" id="IPR004358">
    <property type="entry name" value="Sig_transdc_His_kin-like_C"/>
</dbReference>
<evidence type="ECO:0000256" key="3">
    <source>
        <dbReference type="ARBA" id="ARBA00022553"/>
    </source>
</evidence>
<evidence type="ECO:0000313" key="6">
    <source>
        <dbReference type="EMBL" id="QJD81381.1"/>
    </source>
</evidence>
<dbReference type="EMBL" id="CP051677">
    <property type="protein sequence ID" value="QJD81381.1"/>
    <property type="molecule type" value="Genomic_DNA"/>
</dbReference>
<organism evidence="6 7">
    <name type="scientific">Spirosoma rhododendri</name>
    <dbReference type="NCBI Taxonomy" id="2728024"/>
    <lineage>
        <taxon>Bacteria</taxon>
        <taxon>Pseudomonadati</taxon>
        <taxon>Bacteroidota</taxon>
        <taxon>Cytophagia</taxon>
        <taxon>Cytophagales</taxon>
        <taxon>Cytophagaceae</taxon>
        <taxon>Spirosoma</taxon>
    </lineage>
</organism>